<sequence>MDSVVLMEGYPFLAMSQFWKCSHFCICIFSYSLPELKKIHNRIKLPTFSDLKKHLILNIGSNSMLSQTVWKTCELYRKENQTNLGDERVRDMFVLWLKKVFGIFTNPVLP</sequence>
<evidence type="ECO:0000313" key="1">
    <source>
        <dbReference type="EMBL" id="MEQ2314211.1"/>
    </source>
</evidence>
<dbReference type="EMBL" id="JAHRIP010085199">
    <property type="protein sequence ID" value="MEQ2314211.1"/>
    <property type="molecule type" value="Genomic_DNA"/>
</dbReference>
<accession>A0ABV1A7I5</accession>
<gene>
    <name evidence="1" type="ORF">AMECASPLE_009853</name>
</gene>
<keyword evidence="2" id="KW-1185">Reference proteome</keyword>
<dbReference type="Proteomes" id="UP001469553">
    <property type="component" value="Unassembled WGS sequence"/>
</dbReference>
<organism evidence="1 2">
    <name type="scientific">Ameca splendens</name>
    <dbReference type="NCBI Taxonomy" id="208324"/>
    <lineage>
        <taxon>Eukaryota</taxon>
        <taxon>Metazoa</taxon>
        <taxon>Chordata</taxon>
        <taxon>Craniata</taxon>
        <taxon>Vertebrata</taxon>
        <taxon>Euteleostomi</taxon>
        <taxon>Actinopterygii</taxon>
        <taxon>Neopterygii</taxon>
        <taxon>Teleostei</taxon>
        <taxon>Neoteleostei</taxon>
        <taxon>Acanthomorphata</taxon>
        <taxon>Ovalentaria</taxon>
        <taxon>Atherinomorphae</taxon>
        <taxon>Cyprinodontiformes</taxon>
        <taxon>Goodeidae</taxon>
        <taxon>Ameca</taxon>
    </lineage>
</organism>
<name>A0ABV1A7I5_9TELE</name>
<reference evidence="1 2" key="1">
    <citation type="submission" date="2021-06" db="EMBL/GenBank/DDBJ databases">
        <authorList>
            <person name="Palmer J.M."/>
        </authorList>
    </citation>
    <scope>NUCLEOTIDE SEQUENCE [LARGE SCALE GENOMIC DNA]</scope>
    <source>
        <strain evidence="1 2">AS_MEX2019</strain>
        <tissue evidence="1">Muscle</tissue>
    </source>
</reference>
<comment type="caution">
    <text evidence="1">The sequence shown here is derived from an EMBL/GenBank/DDBJ whole genome shotgun (WGS) entry which is preliminary data.</text>
</comment>
<proteinExistence type="predicted"/>
<protein>
    <submittedName>
        <fullName evidence="1">Uncharacterized protein</fullName>
    </submittedName>
</protein>
<evidence type="ECO:0000313" key="2">
    <source>
        <dbReference type="Proteomes" id="UP001469553"/>
    </source>
</evidence>